<dbReference type="EMBL" id="BGZK01002111">
    <property type="protein sequence ID" value="GBP90760.1"/>
    <property type="molecule type" value="Genomic_DNA"/>
</dbReference>
<keyword evidence="2" id="KW-1185">Reference proteome</keyword>
<dbReference type="AlphaFoldDB" id="A0A4C1ZS29"/>
<sequence length="165" mass="18525">MPNERQNERKVNRLIPPLVSVSGSAYYVSGLVAVGRSRARAPAFLAAGGDRKGANGRSRLRALSLSVVQSIALGSTWLVSPPARLWTGEPRDLSSPCQSVSLNPYFLVFLEQQGYAQWRRYTTRGRRRHQAKPFCLRGPFRREAVGGRRRRRRLAPPLATQFHKS</sequence>
<protein>
    <submittedName>
        <fullName evidence="1">Uncharacterized protein</fullName>
    </submittedName>
</protein>
<comment type="caution">
    <text evidence="1">The sequence shown here is derived from an EMBL/GenBank/DDBJ whole genome shotgun (WGS) entry which is preliminary data.</text>
</comment>
<evidence type="ECO:0000313" key="2">
    <source>
        <dbReference type="Proteomes" id="UP000299102"/>
    </source>
</evidence>
<gene>
    <name evidence="1" type="ORF">EVAR_99473_1</name>
</gene>
<reference evidence="1 2" key="1">
    <citation type="journal article" date="2019" name="Commun. Biol.">
        <title>The bagworm genome reveals a unique fibroin gene that provides high tensile strength.</title>
        <authorList>
            <person name="Kono N."/>
            <person name="Nakamura H."/>
            <person name="Ohtoshi R."/>
            <person name="Tomita M."/>
            <person name="Numata K."/>
            <person name="Arakawa K."/>
        </authorList>
    </citation>
    <scope>NUCLEOTIDE SEQUENCE [LARGE SCALE GENOMIC DNA]</scope>
</reference>
<accession>A0A4C1ZS29</accession>
<organism evidence="1 2">
    <name type="scientific">Eumeta variegata</name>
    <name type="common">Bagworm moth</name>
    <name type="synonym">Eumeta japonica</name>
    <dbReference type="NCBI Taxonomy" id="151549"/>
    <lineage>
        <taxon>Eukaryota</taxon>
        <taxon>Metazoa</taxon>
        <taxon>Ecdysozoa</taxon>
        <taxon>Arthropoda</taxon>
        <taxon>Hexapoda</taxon>
        <taxon>Insecta</taxon>
        <taxon>Pterygota</taxon>
        <taxon>Neoptera</taxon>
        <taxon>Endopterygota</taxon>
        <taxon>Lepidoptera</taxon>
        <taxon>Glossata</taxon>
        <taxon>Ditrysia</taxon>
        <taxon>Tineoidea</taxon>
        <taxon>Psychidae</taxon>
        <taxon>Oiketicinae</taxon>
        <taxon>Eumeta</taxon>
    </lineage>
</organism>
<evidence type="ECO:0000313" key="1">
    <source>
        <dbReference type="EMBL" id="GBP90760.1"/>
    </source>
</evidence>
<name>A0A4C1ZS29_EUMVA</name>
<dbReference type="Proteomes" id="UP000299102">
    <property type="component" value="Unassembled WGS sequence"/>
</dbReference>
<proteinExistence type="predicted"/>